<keyword evidence="2" id="KW-0808">Transferase</keyword>
<dbReference type="GO" id="GO:0008710">
    <property type="term" value="F:8-amino-7-oxononanoate synthase activity"/>
    <property type="evidence" value="ECO:0007669"/>
    <property type="project" value="TreeGrafter"/>
</dbReference>
<evidence type="ECO:0000313" key="6">
    <source>
        <dbReference type="Proteomes" id="UP000252706"/>
    </source>
</evidence>
<protein>
    <submittedName>
        <fullName evidence="5">8-amino-7-oxononanoate synthase</fullName>
    </submittedName>
</protein>
<comment type="caution">
    <text evidence="5">The sequence shown here is derived from an EMBL/GenBank/DDBJ whole genome shotgun (WGS) entry which is preliminary data.</text>
</comment>
<dbReference type="Gene3D" id="3.40.640.10">
    <property type="entry name" value="Type I PLP-dependent aspartate aminotransferase-like (Major domain)"/>
    <property type="match status" value="1"/>
</dbReference>
<dbReference type="InterPro" id="IPR015424">
    <property type="entry name" value="PyrdxlP-dep_Trfase"/>
</dbReference>
<dbReference type="SUPFAM" id="SSF53383">
    <property type="entry name" value="PLP-dependent transferases"/>
    <property type="match status" value="1"/>
</dbReference>
<dbReference type="Proteomes" id="UP000252706">
    <property type="component" value="Unassembled WGS sequence"/>
</dbReference>
<dbReference type="InterPro" id="IPR004839">
    <property type="entry name" value="Aminotransferase_I/II_large"/>
</dbReference>
<dbReference type="GO" id="GO:0030170">
    <property type="term" value="F:pyridoxal phosphate binding"/>
    <property type="evidence" value="ECO:0007669"/>
    <property type="project" value="InterPro"/>
</dbReference>
<comment type="cofactor">
    <cofactor evidence="1">
        <name>pyridoxal 5'-phosphate</name>
        <dbReference type="ChEBI" id="CHEBI:597326"/>
    </cofactor>
</comment>
<dbReference type="InterPro" id="IPR015422">
    <property type="entry name" value="PyrdxlP-dep_Trfase_small"/>
</dbReference>
<dbReference type="InterPro" id="IPR050087">
    <property type="entry name" value="AON_synthase_class-II"/>
</dbReference>
<dbReference type="PANTHER" id="PTHR13693">
    <property type="entry name" value="CLASS II AMINOTRANSFERASE/8-AMINO-7-OXONONANOATE SYNTHASE"/>
    <property type="match status" value="1"/>
</dbReference>
<evidence type="ECO:0000256" key="2">
    <source>
        <dbReference type="ARBA" id="ARBA00022679"/>
    </source>
</evidence>
<dbReference type="Pfam" id="PF00155">
    <property type="entry name" value="Aminotran_1_2"/>
    <property type="match status" value="1"/>
</dbReference>
<evidence type="ECO:0000256" key="3">
    <source>
        <dbReference type="ARBA" id="ARBA00022898"/>
    </source>
</evidence>
<organism evidence="5 6">
    <name type="scientific">Phaeobacter gallaeciensis</name>
    <dbReference type="NCBI Taxonomy" id="60890"/>
    <lineage>
        <taxon>Bacteria</taxon>
        <taxon>Pseudomonadati</taxon>
        <taxon>Pseudomonadota</taxon>
        <taxon>Alphaproteobacteria</taxon>
        <taxon>Rhodobacterales</taxon>
        <taxon>Roseobacteraceae</taxon>
        <taxon>Phaeobacter</taxon>
    </lineage>
</organism>
<dbReference type="Gene3D" id="3.90.1150.10">
    <property type="entry name" value="Aspartate Aminotransferase, domain 1"/>
    <property type="match status" value="1"/>
</dbReference>
<accession>A0A366X7F3</accession>
<name>A0A366X7F3_9RHOB</name>
<dbReference type="RefSeq" id="WP_113822032.1">
    <property type="nucleotide sequence ID" value="NZ_QOCE01000011.1"/>
</dbReference>
<dbReference type="GO" id="GO:0009102">
    <property type="term" value="P:biotin biosynthetic process"/>
    <property type="evidence" value="ECO:0007669"/>
    <property type="project" value="TreeGrafter"/>
</dbReference>
<dbReference type="EMBL" id="QOCE01000011">
    <property type="protein sequence ID" value="RBW60479.1"/>
    <property type="molecule type" value="Genomic_DNA"/>
</dbReference>
<dbReference type="AlphaFoldDB" id="A0A366X7F3"/>
<dbReference type="InterPro" id="IPR015421">
    <property type="entry name" value="PyrdxlP-dep_Trfase_major"/>
</dbReference>
<feature type="domain" description="Aminotransferase class I/classII large" evidence="4">
    <location>
        <begin position="30"/>
        <end position="357"/>
    </location>
</feature>
<reference evidence="5 6" key="1">
    <citation type="submission" date="2018-07" db="EMBL/GenBank/DDBJ databases">
        <title>Modular assembly of carbohydrate-degrading microbial communities in the ocean.</title>
        <authorList>
            <person name="Enke T.N."/>
            <person name="Datta M.S."/>
            <person name="Schwartzman J.A."/>
            <person name="Cermak N."/>
            <person name="Schmitz D.A."/>
            <person name="Barrere J."/>
            <person name="Cordero O.X."/>
        </authorList>
    </citation>
    <scope>NUCLEOTIDE SEQUENCE [LARGE SCALE GENOMIC DNA]</scope>
    <source>
        <strain evidence="5 6">C3M10</strain>
    </source>
</reference>
<proteinExistence type="predicted"/>
<sequence length="379" mass="40572">MTLFARHDTALRSLETRGRYRQLIPRAGHDFASNDYLGLAESDVLQAAARSALDRGVPVGAGGSRLLRGNQDEHFLLEQEAATFFGTEAALFVGGGFVANTAIFSTLPAQGDLVLYDALIHASTHDGMRLGRADTMAFAHNDVTDAAERIRHWREAGNTGQIWLACESLYSMDGDLVPIDDLATLAAETGAVLVVDEAHATGVFGDLGRGVSHSYASRENTLTLHTCGKGLGVSGALICGAQVLIDTLINRARGFVFATAPSPLNAALVRAALTELRTNPARQQRAQALMAHAHAQAERHCGLIGFQSQIMPVIIGKDKPTMALAAHMQGLGYDIRGIRPPTVPRNTARLRISITLNTSADVVTQMMCDLSQAMKEHSQ</sequence>
<dbReference type="PANTHER" id="PTHR13693:SF100">
    <property type="entry name" value="8-AMINO-7-OXONONANOATE SYNTHASE"/>
    <property type="match status" value="1"/>
</dbReference>
<evidence type="ECO:0000259" key="4">
    <source>
        <dbReference type="Pfam" id="PF00155"/>
    </source>
</evidence>
<keyword evidence="3" id="KW-0663">Pyridoxal phosphate</keyword>
<evidence type="ECO:0000313" key="5">
    <source>
        <dbReference type="EMBL" id="RBW60479.1"/>
    </source>
</evidence>
<dbReference type="OrthoDB" id="9807157at2"/>
<gene>
    <name evidence="5" type="ORF">DS909_03370</name>
</gene>
<evidence type="ECO:0000256" key="1">
    <source>
        <dbReference type="ARBA" id="ARBA00001933"/>
    </source>
</evidence>